<keyword evidence="8" id="KW-0449">Lipoprotein</keyword>
<comment type="similarity">
    <text evidence="2">Belongs to the repulsive guidance molecule (RGM) family.</text>
</comment>
<dbReference type="InterPro" id="IPR010536">
    <property type="entry name" value="RGM_N"/>
</dbReference>
<evidence type="ECO:0000256" key="6">
    <source>
        <dbReference type="ARBA" id="ARBA00023136"/>
    </source>
</evidence>
<evidence type="ECO:0000256" key="3">
    <source>
        <dbReference type="ARBA" id="ARBA00022475"/>
    </source>
</evidence>
<organism evidence="12 13">
    <name type="scientific">Toxocara canis</name>
    <name type="common">Canine roundworm</name>
    <dbReference type="NCBI Taxonomy" id="6265"/>
    <lineage>
        <taxon>Eukaryota</taxon>
        <taxon>Metazoa</taxon>
        <taxon>Ecdysozoa</taxon>
        <taxon>Nematoda</taxon>
        <taxon>Chromadorea</taxon>
        <taxon>Rhabditida</taxon>
        <taxon>Spirurina</taxon>
        <taxon>Ascaridomorpha</taxon>
        <taxon>Ascaridoidea</taxon>
        <taxon>Toxocaridae</taxon>
        <taxon>Toxocara</taxon>
    </lineage>
</organism>
<dbReference type="PANTHER" id="PTHR31428:SF6">
    <property type="entry name" value="REPULSIVE GUIDANCE MOLECULE B HOMOLOG DRAG-1"/>
    <property type="match status" value="1"/>
</dbReference>
<dbReference type="GO" id="GO:0030509">
    <property type="term" value="P:BMP signaling pathway"/>
    <property type="evidence" value="ECO:0007669"/>
    <property type="project" value="TreeGrafter"/>
</dbReference>
<evidence type="ECO:0000313" key="13">
    <source>
        <dbReference type="Proteomes" id="UP000031036"/>
    </source>
</evidence>
<keyword evidence="7" id="KW-0325">Glycoprotein</keyword>
<keyword evidence="3" id="KW-1003">Cell membrane</keyword>
<sequence length="426" mass="47989">MCNALFTSFIIIITTVYILVLPCGRCCMVEYCAGMYSQKLDEGGIVIGKNAPYCQVITDYIFCLEGTSRSCRGNLKFHTLQTLLQRQKREFSCSSFPKTATPSEALQRSCHLLSESVPHTIVRYCTAFGSRHVRTFDGHFETCARSGAYPLIDNRFFLVQITHSNLANRINGLTKVTVIVKATRHCTSQKHYEASTEDTELAKSFVDGTSFGGDPTQRAVEIRNRNGSRVEIALQHIATTIYVRRQGPFLSVAIRIPEMLLKEQSADEEQLCTTGCIRGETVRIKEALANPHSFTRCQGVHIKTPLKIAVDRCARMGINDAFFDACVFDLLISGDEMLVALAADAEQDIQELYPPYWCSRSHHHHLHYEEHCIAFGDRLYQAFFAKTLAEYQDFLRFGRGEMPIVASSDYFDADNNDATDMIVYAN</sequence>
<dbReference type="OrthoDB" id="10013795at2759"/>
<reference evidence="12 13" key="1">
    <citation type="submission" date="2014-11" db="EMBL/GenBank/DDBJ databases">
        <title>Genetic blueprint of the zoonotic pathogen Toxocara canis.</title>
        <authorList>
            <person name="Zhu X.-Q."/>
            <person name="Korhonen P.K."/>
            <person name="Cai H."/>
            <person name="Young N.D."/>
            <person name="Nejsum P."/>
            <person name="von Samson-Himmelstjerna G."/>
            <person name="Boag P.R."/>
            <person name="Tan P."/>
            <person name="Li Q."/>
            <person name="Min J."/>
            <person name="Yang Y."/>
            <person name="Wang X."/>
            <person name="Fang X."/>
            <person name="Hall R.S."/>
            <person name="Hofmann A."/>
            <person name="Sternberg P.W."/>
            <person name="Jex A.R."/>
            <person name="Gasser R.B."/>
        </authorList>
    </citation>
    <scope>NUCLEOTIDE SEQUENCE [LARGE SCALE GENOMIC DNA]</scope>
    <source>
        <strain evidence="12">PN_DK_2014</strain>
    </source>
</reference>
<accession>A0A0B2W3V7</accession>
<dbReference type="Proteomes" id="UP000031036">
    <property type="component" value="Unassembled WGS sequence"/>
</dbReference>
<keyword evidence="5 9" id="KW-0732">Signal</keyword>
<protein>
    <submittedName>
        <fullName evidence="12">RGM domain family member B</fullName>
    </submittedName>
</protein>
<dbReference type="InterPro" id="IPR040287">
    <property type="entry name" value="RGM"/>
</dbReference>
<feature type="domain" description="Repulsive guidance molecule C-terminal" evidence="10">
    <location>
        <begin position="122"/>
        <end position="354"/>
    </location>
</feature>
<dbReference type="GO" id="GO:0098552">
    <property type="term" value="C:side of membrane"/>
    <property type="evidence" value="ECO:0007669"/>
    <property type="project" value="UniProtKB-KW"/>
</dbReference>
<evidence type="ECO:0000259" key="11">
    <source>
        <dbReference type="Pfam" id="PF06535"/>
    </source>
</evidence>
<evidence type="ECO:0000256" key="9">
    <source>
        <dbReference type="SAM" id="SignalP"/>
    </source>
</evidence>
<evidence type="ECO:0000256" key="1">
    <source>
        <dbReference type="ARBA" id="ARBA00004609"/>
    </source>
</evidence>
<dbReference type="STRING" id="6265.A0A0B2W3V7"/>
<dbReference type="AlphaFoldDB" id="A0A0B2W3V7"/>
<dbReference type="EMBL" id="JPKZ01000195">
    <property type="protein sequence ID" value="KHN88663.1"/>
    <property type="molecule type" value="Genomic_DNA"/>
</dbReference>
<dbReference type="Pfam" id="PF06535">
    <property type="entry name" value="RGM_N"/>
    <property type="match status" value="1"/>
</dbReference>
<dbReference type="Pfam" id="PF06534">
    <property type="entry name" value="RGM_C"/>
    <property type="match status" value="1"/>
</dbReference>
<dbReference type="Gene3D" id="3.40.1000.10">
    <property type="entry name" value="Mog1/PsbP, alpha/beta/alpha sandwich"/>
    <property type="match status" value="1"/>
</dbReference>
<evidence type="ECO:0000256" key="4">
    <source>
        <dbReference type="ARBA" id="ARBA00022622"/>
    </source>
</evidence>
<dbReference type="OMA" id="CDYESRA"/>
<feature type="domain" description="Repulsive guidance molecule N-terminal" evidence="11">
    <location>
        <begin position="27"/>
        <end position="94"/>
    </location>
</feature>
<evidence type="ECO:0000259" key="10">
    <source>
        <dbReference type="Pfam" id="PF06534"/>
    </source>
</evidence>
<proteinExistence type="inferred from homology"/>
<dbReference type="GO" id="GO:0005886">
    <property type="term" value="C:plasma membrane"/>
    <property type="evidence" value="ECO:0007669"/>
    <property type="project" value="UniProtKB-SubCell"/>
</dbReference>
<feature type="signal peptide" evidence="9">
    <location>
        <begin position="1"/>
        <end position="18"/>
    </location>
</feature>
<keyword evidence="4" id="KW-0336">GPI-anchor</keyword>
<evidence type="ECO:0000256" key="8">
    <source>
        <dbReference type="ARBA" id="ARBA00023288"/>
    </source>
</evidence>
<dbReference type="GO" id="GO:0015026">
    <property type="term" value="F:coreceptor activity"/>
    <property type="evidence" value="ECO:0007669"/>
    <property type="project" value="TreeGrafter"/>
</dbReference>
<evidence type="ECO:0000256" key="7">
    <source>
        <dbReference type="ARBA" id="ARBA00023180"/>
    </source>
</evidence>
<evidence type="ECO:0000256" key="5">
    <source>
        <dbReference type="ARBA" id="ARBA00022729"/>
    </source>
</evidence>
<feature type="chain" id="PRO_5002095757" evidence="9">
    <location>
        <begin position="19"/>
        <end position="426"/>
    </location>
</feature>
<dbReference type="PANTHER" id="PTHR31428">
    <property type="entry name" value="RGM DOMAIN FAMILY MEMBER DRAG-1"/>
    <property type="match status" value="1"/>
</dbReference>
<comment type="subcellular location">
    <subcellularLocation>
        <location evidence="1">Cell membrane</location>
        <topology evidence="1">Lipid-anchor</topology>
        <topology evidence="1">GPI-anchor</topology>
    </subcellularLocation>
</comment>
<dbReference type="InterPro" id="IPR009496">
    <property type="entry name" value="RGM_C"/>
</dbReference>
<name>A0A0B2W3V7_TOXCA</name>
<comment type="caution">
    <text evidence="12">The sequence shown here is derived from an EMBL/GenBank/DDBJ whole genome shotgun (WGS) entry which is preliminary data.</text>
</comment>
<evidence type="ECO:0000313" key="12">
    <source>
        <dbReference type="EMBL" id="KHN88663.1"/>
    </source>
</evidence>
<gene>
    <name evidence="12" type="primary">Rgmb</name>
    <name evidence="12" type="ORF">Tcan_14791</name>
</gene>
<keyword evidence="13" id="KW-1185">Reference proteome</keyword>
<evidence type="ECO:0000256" key="2">
    <source>
        <dbReference type="ARBA" id="ARBA00005321"/>
    </source>
</evidence>
<keyword evidence="6" id="KW-0472">Membrane</keyword>